<dbReference type="PANTHER" id="PTHR45528">
    <property type="entry name" value="SENSOR HISTIDINE KINASE CPXA"/>
    <property type="match status" value="1"/>
</dbReference>
<evidence type="ECO:0000256" key="11">
    <source>
        <dbReference type="ARBA" id="ARBA00022989"/>
    </source>
</evidence>
<dbReference type="RefSeq" id="WP_124564709.1">
    <property type="nucleotide sequence ID" value="NZ_JARRRY010000005.1"/>
</dbReference>
<protein>
    <recommendedName>
        <fullName evidence="16">Heme sensor protein HssS</fullName>
        <ecNumber evidence="3">2.7.13.3</ecNumber>
    </recommendedName>
</protein>
<dbReference type="InterPro" id="IPR003661">
    <property type="entry name" value="HisK_dim/P_dom"/>
</dbReference>
<dbReference type="CDD" id="cd00082">
    <property type="entry name" value="HisKA"/>
    <property type="match status" value="1"/>
</dbReference>
<comment type="catalytic activity">
    <reaction evidence="1">
        <text>ATP + protein L-histidine = ADP + protein N-phospho-L-histidine.</text>
        <dbReference type="EC" id="2.7.13.3"/>
    </reaction>
</comment>
<dbReference type="InterPro" id="IPR036097">
    <property type="entry name" value="HisK_dim/P_sf"/>
</dbReference>
<dbReference type="CDD" id="cd06225">
    <property type="entry name" value="HAMP"/>
    <property type="match status" value="1"/>
</dbReference>
<feature type="domain" description="HAMP" evidence="19">
    <location>
        <begin position="185"/>
        <end position="237"/>
    </location>
</feature>
<comment type="function">
    <text evidence="15">Member of the two-component regulatory system HssS/HssR involved in intracellular heme homeostasis and tempering of staphylococcal virulence. HssS functions as a heme sensor histidine kinase which is autophosphorylated at a histidine residue and transfers its phosphate group to an aspartate residue of HssR. HssR/HssS activates the expression of hrtAB, an efflux pump, in response to extracellular heme, hemin, hemoglobin or blood.</text>
</comment>
<feature type="transmembrane region" description="Helical" evidence="17">
    <location>
        <begin position="6"/>
        <end position="31"/>
    </location>
</feature>
<evidence type="ECO:0000256" key="6">
    <source>
        <dbReference type="ARBA" id="ARBA00022679"/>
    </source>
</evidence>
<dbReference type="SMART" id="SM00304">
    <property type="entry name" value="HAMP"/>
    <property type="match status" value="1"/>
</dbReference>
<comment type="caution">
    <text evidence="20">The sequence shown here is derived from an EMBL/GenBank/DDBJ whole genome shotgun (WGS) entry which is preliminary data.</text>
</comment>
<name>A0ABT6H4E5_9BACI</name>
<dbReference type="SUPFAM" id="SSF47384">
    <property type="entry name" value="Homodimeric domain of signal transducing histidine kinase"/>
    <property type="match status" value="1"/>
</dbReference>
<dbReference type="Gene3D" id="6.10.340.10">
    <property type="match status" value="1"/>
</dbReference>
<dbReference type="SMART" id="SM00388">
    <property type="entry name" value="HisKA"/>
    <property type="match status" value="1"/>
</dbReference>
<dbReference type="PRINTS" id="PR00344">
    <property type="entry name" value="BCTRLSENSOR"/>
</dbReference>
<comment type="subcellular location">
    <subcellularLocation>
        <location evidence="2">Cell membrane</location>
        <topology evidence="2">Multi-pass membrane protein</topology>
    </subcellularLocation>
</comment>
<evidence type="ECO:0000256" key="2">
    <source>
        <dbReference type="ARBA" id="ARBA00004651"/>
    </source>
</evidence>
<evidence type="ECO:0000256" key="3">
    <source>
        <dbReference type="ARBA" id="ARBA00012438"/>
    </source>
</evidence>
<keyword evidence="9 20" id="KW-0418">Kinase</keyword>
<evidence type="ECO:0000313" key="20">
    <source>
        <dbReference type="EMBL" id="MDG5754123.1"/>
    </source>
</evidence>
<evidence type="ECO:0000256" key="17">
    <source>
        <dbReference type="SAM" id="Phobius"/>
    </source>
</evidence>
<dbReference type="GO" id="GO:0016301">
    <property type="term" value="F:kinase activity"/>
    <property type="evidence" value="ECO:0007669"/>
    <property type="project" value="UniProtKB-KW"/>
</dbReference>
<reference evidence="20 21" key="1">
    <citation type="submission" date="2023-04" db="EMBL/GenBank/DDBJ databases">
        <title>Ectobacillus antri isolated from activated sludge.</title>
        <authorList>
            <person name="Yan P."/>
            <person name="Liu X."/>
        </authorList>
    </citation>
    <scope>NUCLEOTIDE SEQUENCE [LARGE SCALE GENOMIC DNA]</scope>
    <source>
        <strain evidence="20 21">C18H</strain>
    </source>
</reference>
<keyword evidence="13" id="KW-0843">Virulence</keyword>
<evidence type="ECO:0000256" key="12">
    <source>
        <dbReference type="ARBA" id="ARBA00023012"/>
    </source>
</evidence>
<accession>A0ABT6H4E5</accession>
<dbReference type="Pfam" id="PF02518">
    <property type="entry name" value="HATPase_c"/>
    <property type="match status" value="1"/>
</dbReference>
<dbReference type="InterPro" id="IPR004358">
    <property type="entry name" value="Sig_transdc_His_kin-like_C"/>
</dbReference>
<keyword evidence="11 17" id="KW-1133">Transmembrane helix</keyword>
<dbReference type="Proteomes" id="UP001218246">
    <property type="component" value="Unassembled WGS sequence"/>
</dbReference>
<dbReference type="InterPro" id="IPR005467">
    <property type="entry name" value="His_kinase_dom"/>
</dbReference>
<dbReference type="Gene3D" id="3.30.565.10">
    <property type="entry name" value="Histidine kinase-like ATPase, C-terminal domain"/>
    <property type="match status" value="1"/>
</dbReference>
<keyword evidence="10" id="KW-0067">ATP-binding</keyword>
<keyword evidence="12" id="KW-0902">Two-component regulatory system</keyword>
<evidence type="ECO:0000259" key="18">
    <source>
        <dbReference type="PROSITE" id="PS50109"/>
    </source>
</evidence>
<evidence type="ECO:0000256" key="1">
    <source>
        <dbReference type="ARBA" id="ARBA00000085"/>
    </source>
</evidence>
<keyword evidence="5" id="KW-0597">Phosphoprotein</keyword>
<dbReference type="InterPro" id="IPR036890">
    <property type="entry name" value="HATPase_C_sf"/>
</dbReference>
<evidence type="ECO:0000256" key="7">
    <source>
        <dbReference type="ARBA" id="ARBA00022692"/>
    </source>
</evidence>
<keyword evidence="14 17" id="KW-0472">Membrane</keyword>
<keyword evidence="8" id="KW-0547">Nucleotide-binding</keyword>
<dbReference type="SMART" id="SM00387">
    <property type="entry name" value="HATPase_c"/>
    <property type="match status" value="1"/>
</dbReference>
<evidence type="ECO:0000256" key="4">
    <source>
        <dbReference type="ARBA" id="ARBA00022475"/>
    </source>
</evidence>
<dbReference type="Gene3D" id="1.10.287.130">
    <property type="match status" value="1"/>
</dbReference>
<dbReference type="InterPro" id="IPR003660">
    <property type="entry name" value="HAMP_dom"/>
</dbReference>
<organism evidence="20 21">
    <name type="scientific">Ectobacillus antri</name>
    <dbReference type="NCBI Taxonomy" id="2486280"/>
    <lineage>
        <taxon>Bacteria</taxon>
        <taxon>Bacillati</taxon>
        <taxon>Bacillota</taxon>
        <taxon>Bacilli</taxon>
        <taxon>Bacillales</taxon>
        <taxon>Bacillaceae</taxon>
        <taxon>Ectobacillus</taxon>
    </lineage>
</organism>
<gene>
    <name evidence="20" type="ORF">P6P90_09065</name>
</gene>
<evidence type="ECO:0000256" key="9">
    <source>
        <dbReference type="ARBA" id="ARBA00022777"/>
    </source>
</evidence>
<dbReference type="EMBL" id="JARULN010000006">
    <property type="protein sequence ID" value="MDG5754123.1"/>
    <property type="molecule type" value="Genomic_DNA"/>
</dbReference>
<evidence type="ECO:0000256" key="14">
    <source>
        <dbReference type="ARBA" id="ARBA00023136"/>
    </source>
</evidence>
<dbReference type="PROSITE" id="PS50109">
    <property type="entry name" value="HIS_KIN"/>
    <property type="match status" value="1"/>
</dbReference>
<keyword evidence="21" id="KW-1185">Reference proteome</keyword>
<feature type="domain" description="Histidine kinase" evidence="18">
    <location>
        <begin position="245"/>
        <end position="459"/>
    </location>
</feature>
<dbReference type="InterPro" id="IPR050398">
    <property type="entry name" value="HssS/ArlS-like"/>
</dbReference>
<evidence type="ECO:0000256" key="10">
    <source>
        <dbReference type="ARBA" id="ARBA00022840"/>
    </source>
</evidence>
<keyword evidence="6" id="KW-0808">Transferase</keyword>
<dbReference type="Pfam" id="PF00512">
    <property type="entry name" value="HisKA"/>
    <property type="match status" value="1"/>
</dbReference>
<dbReference type="Pfam" id="PF00672">
    <property type="entry name" value="HAMP"/>
    <property type="match status" value="1"/>
</dbReference>
<evidence type="ECO:0000256" key="8">
    <source>
        <dbReference type="ARBA" id="ARBA00022741"/>
    </source>
</evidence>
<evidence type="ECO:0000259" key="19">
    <source>
        <dbReference type="PROSITE" id="PS50885"/>
    </source>
</evidence>
<evidence type="ECO:0000256" key="13">
    <source>
        <dbReference type="ARBA" id="ARBA00023026"/>
    </source>
</evidence>
<dbReference type="PANTHER" id="PTHR45528:SF11">
    <property type="entry name" value="HISTIDINE KINASE"/>
    <property type="match status" value="1"/>
</dbReference>
<dbReference type="InterPro" id="IPR003594">
    <property type="entry name" value="HATPase_dom"/>
</dbReference>
<keyword evidence="4" id="KW-1003">Cell membrane</keyword>
<evidence type="ECO:0000256" key="15">
    <source>
        <dbReference type="ARBA" id="ARBA00037219"/>
    </source>
</evidence>
<sequence length="459" mass="52767">MKTLYIRFVLTAICILISSSLLAFFLTNAYYQVYLKPFNDKKITKIAQETAAFVTTLPSVALSDYMETVAHSGYQIYITNEQGRDAYYGNAFKTKYLPHTVVATVLDGKVYHGIKNFPKRLFITGFFDDELLNTIGVPFQIDGNKYALFIRPDVELQFGEMRIFFAQLLLLSLVLTVLFIFIGTRYIVRPIQILTKATTKIAQGDYNIQLAVDRKDEIGTLAKSFERMTESIQRLEEMRQEFVANVSHEIQSPLTSIQGFSHALRTEHVTEEERKQYASIIEEESRRMSVMSKQLLLLASLDKERDILEWTTFDIREQIQQIIHATAWSWREKELGIEMDLPSTYIKGDKRFLHQVWLNLIQNSIKFTEPGGTILISVRMIEKDSIQVTIQDTGQGIHEEDMPYIFDRYYKGDKARTRKESGSGLGLSIVKKIIYLHKGTITVQSEVGKGTVFQVILPR</sequence>
<evidence type="ECO:0000256" key="16">
    <source>
        <dbReference type="ARBA" id="ARBA00040841"/>
    </source>
</evidence>
<dbReference type="SUPFAM" id="SSF55874">
    <property type="entry name" value="ATPase domain of HSP90 chaperone/DNA topoisomerase II/histidine kinase"/>
    <property type="match status" value="1"/>
</dbReference>
<evidence type="ECO:0000313" key="21">
    <source>
        <dbReference type="Proteomes" id="UP001218246"/>
    </source>
</evidence>
<proteinExistence type="predicted"/>
<dbReference type="SUPFAM" id="SSF158472">
    <property type="entry name" value="HAMP domain-like"/>
    <property type="match status" value="1"/>
</dbReference>
<keyword evidence="7 17" id="KW-0812">Transmembrane</keyword>
<dbReference type="EC" id="2.7.13.3" evidence="3"/>
<evidence type="ECO:0000256" key="5">
    <source>
        <dbReference type="ARBA" id="ARBA00022553"/>
    </source>
</evidence>
<feature type="transmembrane region" description="Helical" evidence="17">
    <location>
        <begin position="168"/>
        <end position="188"/>
    </location>
</feature>
<dbReference type="PROSITE" id="PS50885">
    <property type="entry name" value="HAMP"/>
    <property type="match status" value="1"/>
</dbReference>